<organism evidence="2 3">
    <name type="scientific">Massariosphaeria phaeospora</name>
    <dbReference type="NCBI Taxonomy" id="100035"/>
    <lineage>
        <taxon>Eukaryota</taxon>
        <taxon>Fungi</taxon>
        <taxon>Dikarya</taxon>
        <taxon>Ascomycota</taxon>
        <taxon>Pezizomycotina</taxon>
        <taxon>Dothideomycetes</taxon>
        <taxon>Pleosporomycetidae</taxon>
        <taxon>Pleosporales</taxon>
        <taxon>Pleosporales incertae sedis</taxon>
        <taxon>Massariosphaeria</taxon>
    </lineage>
</organism>
<feature type="region of interest" description="Disordered" evidence="1">
    <location>
        <begin position="1"/>
        <end position="24"/>
    </location>
</feature>
<evidence type="ECO:0000313" key="2">
    <source>
        <dbReference type="EMBL" id="KAF2867884.1"/>
    </source>
</evidence>
<gene>
    <name evidence="2" type="ORF">BDV95DRAFT_580825</name>
</gene>
<dbReference type="Proteomes" id="UP000481861">
    <property type="component" value="Unassembled WGS sequence"/>
</dbReference>
<protein>
    <submittedName>
        <fullName evidence="2">Uncharacterized protein</fullName>
    </submittedName>
</protein>
<proteinExistence type="predicted"/>
<keyword evidence="3" id="KW-1185">Reference proteome</keyword>
<sequence length="86" mass="8998">MPVLGSSAPGVSSANAGCRHSLGERPSDVLSCLRRTRIGRLNSVSCCPTCTAAARRGWPSSMCGTGSSRSLKRSIATRAHACTTRY</sequence>
<evidence type="ECO:0000256" key="1">
    <source>
        <dbReference type="SAM" id="MobiDB-lite"/>
    </source>
</evidence>
<comment type="caution">
    <text evidence="2">The sequence shown here is derived from an EMBL/GenBank/DDBJ whole genome shotgun (WGS) entry which is preliminary data.</text>
</comment>
<name>A0A7C8MF35_9PLEO</name>
<dbReference type="AlphaFoldDB" id="A0A7C8MF35"/>
<reference evidence="2 3" key="1">
    <citation type="submission" date="2020-01" db="EMBL/GenBank/DDBJ databases">
        <authorList>
            <consortium name="DOE Joint Genome Institute"/>
            <person name="Haridas S."/>
            <person name="Albert R."/>
            <person name="Binder M."/>
            <person name="Bloem J."/>
            <person name="Labutti K."/>
            <person name="Salamov A."/>
            <person name="Andreopoulos B."/>
            <person name="Baker S.E."/>
            <person name="Barry K."/>
            <person name="Bills G."/>
            <person name="Bluhm B.H."/>
            <person name="Cannon C."/>
            <person name="Castanera R."/>
            <person name="Culley D.E."/>
            <person name="Daum C."/>
            <person name="Ezra D."/>
            <person name="Gonzalez J.B."/>
            <person name="Henrissat B."/>
            <person name="Kuo A."/>
            <person name="Liang C."/>
            <person name="Lipzen A."/>
            <person name="Lutzoni F."/>
            <person name="Magnuson J."/>
            <person name="Mondo S."/>
            <person name="Nolan M."/>
            <person name="Ohm R."/>
            <person name="Pangilinan J."/>
            <person name="Park H.-J.H."/>
            <person name="Ramirez L."/>
            <person name="Alfaro M."/>
            <person name="Sun H."/>
            <person name="Tritt A."/>
            <person name="Yoshinaga Y."/>
            <person name="Zwiers L.-H.L."/>
            <person name="Turgeon B.G."/>
            <person name="Goodwin S.B."/>
            <person name="Spatafora J.W."/>
            <person name="Crous P.W."/>
            <person name="Grigoriev I.V."/>
        </authorList>
    </citation>
    <scope>NUCLEOTIDE SEQUENCE [LARGE SCALE GENOMIC DNA]</scope>
    <source>
        <strain evidence="2 3">CBS 611.86</strain>
    </source>
</reference>
<accession>A0A7C8MF35</accession>
<dbReference type="EMBL" id="JAADJZ010000021">
    <property type="protein sequence ID" value="KAF2867884.1"/>
    <property type="molecule type" value="Genomic_DNA"/>
</dbReference>
<evidence type="ECO:0000313" key="3">
    <source>
        <dbReference type="Proteomes" id="UP000481861"/>
    </source>
</evidence>